<accession>A0A0K2Y2Y3</accession>
<evidence type="ECO:0000313" key="1">
    <source>
        <dbReference type="EMBL" id="CRI32341.1"/>
    </source>
</evidence>
<reference evidence="2" key="1">
    <citation type="submission" date="2014-12" db="EMBL/GenBank/DDBJ databases">
        <authorList>
            <person name="Jaenicke S."/>
        </authorList>
    </citation>
    <scope>NUCLEOTIDE SEQUENCE [LARGE SCALE GENOMIC DNA]</scope>
</reference>
<name>A0A0K2Y2Y3_9HELI</name>
<dbReference type="Proteomes" id="UP000043437">
    <property type="component" value="Unassembled WGS sequence"/>
</dbReference>
<dbReference type="AlphaFoldDB" id="A0A0K2Y2Y3"/>
<protein>
    <submittedName>
        <fullName evidence="1">Uncharacterized protein</fullName>
    </submittedName>
</protein>
<organism evidence="1 2">
    <name type="scientific">Helicobacter ailurogastricus</name>
    <dbReference type="NCBI Taxonomy" id="1578720"/>
    <lineage>
        <taxon>Bacteria</taxon>
        <taxon>Pseudomonadati</taxon>
        <taxon>Campylobacterota</taxon>
        <taxon>Epsilonproteobacteria</taxon>
        <taxon>Campylobacterales</taxon>
        <taxon>Helicobacteraceae</taxon>
        <taxon>Helicobacter</taxon>
    </lineage>
</organism>
<dbReference type="EMBL" id="CDMG01000004">
    <property type="protein sequence ID" value="CRI32341.1"/>
    <property type="molecule type" value="Genomic_DNA"/>
</dbReference>
<gene>
    <name evidence="1" type="ORF">HAL07_08160</name>
</gene>
<proteinExistence type="predicted"/>
<evidence type="ECO:0000313" key="2">
    <source>
        <dbReference type="Proteomes" id="UP000043437"/>
    </source>
</evidence>
<sequence length="67" mass="7901">MFWGRVRSARFKACSARFVHSIRFKARSAHPINTRFLDGVMQEVLCLTRLRCVRILCWSAKKFKKLA</sequence>